<dbReference type="PATRIC" id="fig|1401328.3.peg.359"/>
<dbReference type="STRING" id="1401328.P856_370"/>
<dbReference type="PROSITE" id="PS50151">
    <property type="entry name" value="UVR"/>
    <property type="match status" value="1"/>
</dbReference>
<evidence type="ECO:0000256" key="3">
    <source>
        <dbReference type="ARBA" id="ARBA00022769"/>
    </source>
</evidence>
<dbReference type="Gene3D" id="4.10.860.10">
    <property type="entry name" value="UVR domain"/>
    <property type="match status" value="1"/>
</dbReference>
<dbReference type="InterPro" id="IPR036876">
    <property type="entry name" value="UVR_dom_sf"/>
</dbReference>
<keyword evidence="5 7" id="KW-0234">DNA repair</keyword>
<dbReference type="Pfam" id="PF22920">
    <property type="entry name" value="UvrC_RNaseH"/>
    <property type="match status" value="1"/>
</dbReference>
<dbReference type="GO" id="GO:0009380">
    <property type="term" value="C:excinuclease repair complex"/>
    <property type="evidence" value="ECO:0007669"/>
    <property type="project" value="InterPro"/>
</dbReference>
<evidence type="ECO:0000313" key="12">
    <source>
        <dbReference type="Proteomes" id="UP000018700"/>
    </source>
</evidence>
<comment type="subunit">
    <text evidence="7">Interacts with UvrB in an incision complex.</text>
</comment>
<gene>
    <name evidence="7 11" type="primary">uvrC</name>
    <name evidence="11" type="ORF">P856_370</name>
</gene>
<keyword evidence="4 7" id="KW-0267">Excision nuclease</keyword>
<accession>V9TSL9</accession>
<dbReference type="Gene3D" id="3.30.420.340">
    <property type="entry name" value="UvrC, RNAse H endonuclease domain"/>
    <property type="match status" value="1"/>
</dbReference>
<dbReference type="PANTHER" id="PTHR30562">
    <property type="entry name" value="UVRC/OXIDOREDUCTASE"/>
    <property type="match status" value="1"/>
</dbReference>
<dbReference type="GO" id="GO:0009381">
    <property type="term" value="F:excinuclease ABC activity"/>
    <property type="evidence" value="ECO:0007669"/>
    <property type="project" value="UniProtKB-UniRule"/>
</dbReference>
<dbReference type="EMBL" id="CP006745">
    <property type="protein sequence ID" value="AHC73591.1"/>
    <property type="molecule type" value="Genomic_DNA"/>
</dbReference>
<dbReference type="InterPro" id="IPR038476">
    <property type="entry name" value="UvrC_RNase_H_dom_sf"/>
</dbReference>
<evidence type="ECO:0000256" key="2">
    <source>
        <dbReference type="ARBA" id="ARBA00022763"/>
    </source>
</evidence>
<feature type="domain" description="UVR" evidence="8">
    <location>
        <begin position="253"/>
        <end position="288"/>
    </location>
</feature>
<dbReference type="Pfam" id="PF01541">
    <property type="entry name" value="GIY-YIG"/>
    <property type="match status" value="1"/>
</dbReference>
<proteinExistence type="inferred from homology"/>
<keyword evidence="6 7" id="KW-0742">SOS response</keyword>
<comment type="function">
    <text evidence="7">The UvrABC repair system catalyzes the recognition and processing of DNA lesions. UvrC both incises the 5' and 3' sides of the lesion. The N-terminal half is responsible for the 3' incision and the C-terminal half is responsible for the 5' incision.</text>
</comment>
<dbReference type="Gene3D" id="3.40.1440.10">
    <property type="entry name" value="GIY-YIG endonuclease"/>
    <property type="match status" value="1"/>
</dbReference>
<dbReference type="Pfam" id="PF08459">
    <property type="entry name" value="UvrC_RNaseH_dom"/>
    <property type="match status" value="1"/>
</dbReference>
<dbReference type="InterPro" id="IPR004791">
    <property type="entry name" value="UvrC"/>
</dbReference>
<evidence type="ECO:0000256" key="7">
    <source>
        <dbReference type="HAMAP-Rule" id="MF_00203"/>
    </source>
</evidence>
<comment type="similarity">
    <text evidence="7">Belongs to the UvrC family.</text>
</comment>
<evidence type="ECO:0000256" key="5">
    <source>
        <dbReference type="ARBA" id="ARBA00023204"/>
    </source>
</evidence>
<dbReference type="PANTHER" id="PTHR30562:SF1">
    <property type="entry name" value="UVRABC SYSTEM PROTEIN C"/>
    <property type="match status" value="1"/>
</dbReference>
<feature type="domain" description="GIY-YIG" evidence="9">
    <location>
        <begin position="65"/>
        <end position="143"/>
    </location>
</feature>
<dbReference type="SMART" id="SM00465">
    <property type="entry name" value="GIYc"/>
    <property type="match status" value="1"/>
</dbReference>
<dbReference type="InterPro" id="IPR035901">
    <property type="entry name" value="GIY-YIG_endonuc_sf"/>
</dbReference>
<dbReference type="AlphaFoldDB" id="V9TSL9"/>
<dbReference type="NCBIfam" id="TIGR00194">
    <property type="entry name" value="uvrC"/>
    <property type="match status" value="1"/>
</dbReference>
<organism evidence="11 12">
    <name type="scientific">Candidatus Endolissoclinum faulkneri L5</name>
    <dbReference type="NCBI Taxonomy" id="1401328"/>
    <lineage>
        <taxon>Bacteria</taxon>
        <taxon>Pseudomonadati</taxon>
        <taxon>Pseudomonadota</taxon>
        <taxon>Alphaproteobacteria</taxon>
        <taxon>Rhodospirillales</taxon>
        <taxon>Rhodospirillaceae</taxon>
        <taxon>Candidatus Endolissoclinum</taxon>
    </lineage>
</organism>
<dbReference type="GO" id="GO:0009432">
    <property type="term" value="P:SOS response"/>
    <property type="evidence" value="ECO:0007669"/>
    <property type="project" value="UniProtKB-UniRule"/>
</dbReference>
<dbReference type="GO" id="GO:0005737">
    <property type="term" value="C:cytoplasm"/>
    <property type="evidence" value="ECO:0007669"/>
    <property type="project" value="UniProtKB-SubCell"/>
</dbReference>
<dbReference type="CDD" id="cd10434">
    <property type="entry name" value="GIY-YIG_UvrC_Cho"/>
    <property type="match status" value="1"/>
</dbReference>
<evidence type="ECO:0000313" key="11">
    <source>
        <dbReference type="EMBL" id="AHC73591.1"/>
    </source>
</evidence>
<reference evidence="11 12" key="1">
    <citation type="journal article" date="2013" name="PLoS ONE">
        <title>Bacterial endosymbiosis in a chordate host: long-term co-evolution and conservation of secondary metabolism.</title>
        <authorList>
            <person name="Kwan J.C."/>
            <person name="Schmidt E.W."/>
        </authorList>
    </citation>
    <scope>NUCLEOTIDE SEQUENCE [LARGE SCALE GENOMIC DNA]</scope>
    <source>
        <strain evidence="12">faulkneri L5</strain>
    </source>
</reference>
<feature type="domain" description="UvrC family homology region profile" evidence="10">
    <location>
        <begin position="304"/>
        <end position="546"/>
    </location>
</feature>
<dbReference type="eggNOG" id="COG0322">
    <property type="taxonomic scope" value="Bacteria"/>
</dbReference>
<sequence length="674" mass="77351">MHYYLNNFRKDDINFIEQIMDNFLKNTQYTKLRLKNRDSRDVSNNVADIKRGVDVIKAQVRTLPNAPGVYRMLDANSKVLYVGKACNLKKRVAYYTKPAKLEYRLFCMVSETASMEIIRTHTDIEALLLENNIIKQLQPRFNILLRDDKSFPYILLTENHPYPCIMKHRGIQRIKGRYFGPFALASSVSSTITALQRAFLLRNCSDNMFINRQKPCIQYQIKRCSAPCVGYVSEDQYAKQVADVTRFLTGQSNQIQREFANKMQKAAEALDFETAAIYRNRIRALTIIQTNQQIKLKKSENADVIAMYGENGLTCVQVFFFRSGNNFGNRAYFLDHDRQARSEDVLAAFIGQFYNNKVPPQLVLTSHDVSGSELIAEAFSRKAKRKVELLQPQRSKRRKLIDYALTNAHQAFARRIVKNANQSKLLEGVAIAFGINTTLKRIEVYDNSHIQGCNAVGAMIVAGPDGLIKNAYRKFNIRNFIGEKATGHERIYKFTPGDDYAMLRQVLTRRLSQAGKQNQDRTVECWPDLILIDGGHGQLNVACEILEKLMINNITVVALAKGQDRDAGRERFFLPGREPFFMKEFDPVLHFLQRLRDEAHRFAITNHKVQRIKNIKTNRLDDIIGIGKNRKKALMCHFGSARGVYRASFEDLKAVNGISTMLAKKIFFYFHGNE</sequence>
<dbReference type="InterPro" id="IPR000305">
    <property type="entry name" value="GIY-YIG_endonuc"/>
</dbReference>
<dbReference type="SUPFAM" id="SSF46600">
    <property type="entry name" value="C-terminal UvrC-binding domain of UvrB"/>
    <property type="match status" value="1"/>
</dbReference>
<dbReference type="KEGG" id="efk:P856_370"/>
<dbReference type="SUPFAM" id="SSF82771">
    <property type="entry name" value="GIY-YIG endonuclease"/>
    <property type="match status" value="1"/>
</dbReference>
<evidence type="ECO:0000259" key="9">
    <source>
        <dbReference type="PROSITE" id="PS50164"/>
    </source>
</evidence>
<dbReference type="InterPro" id="IPR010994">
    <property type="entry name" value="RuvA_2-like"/>
</dbReference>
<dbReference type="PROSITE" id="PS50165">
    <property type="entry name" value="UVRC"/>
    <property type="match status" value="1"/>
</dbReference>
<dbReference type="HAMAP" id="MF_00203">
    <property type="entry name" value="UvrC"/>
    <property type="match status" value="1"/>
</dbReference>
<name>V9TSL9_9PROT</name>
<keyword evidence="12" id="KW-1185">Reference proteome</keyword>
<evidence type="ECO:0000256" key="4">
    <source>
        <dbReference type="ARBA" id="ARBA00022881"/>
    </source>
</evidence>
<dbReference type="PROSITE" id="PS50164">
    <property type="entry name" value="GIY_YIG"/>
    <property type="match status" value="1"/>
</dbReference>
<dbReference type="InterPro" id="IPR001943">
    <property type="entry name" value="UVR_dom"/>
</dbReference>
<comment type="subcellular location">
    <subcellularLocation>
        <location evidence="7">Cytoplasm</location>
    </subcellularLocation>
</comment>
<evidence type="ECO:0000256" key="6">
    <source>
        <dbReference type="ARBA" id="ARBA00023236"/>
    </source>
</evidence>
<dbReference type="InterPro" id="IPR050066">
    <property type="entry name" value="UvrABC_protein_C"/>
</dbReference>
<evidence type="ECO:0000259" key="10">
    <source>
        <dbReference type="PROSITE" id="PS50165"/>
    </source>
</evidence>
<evidence type="ECO:0000256" key="1">
    <source>
        <dbReference type="ARBA" id="ARBA00022490"/>
    </source>
</evidence>
<dbReference type="SUPFAM" id="SSF47781">
    <property type="entry name" value="RuvA domain 2-like"/>
    <property type="match status" value="1"/>
</dbReference>
<dbReference type="Proteomes" id="UP000018700">
    <property type="component" value="Chromosome"/>
</dbReference>
<dbReference type="Gene3D" id="1.10.150.20">
    <property type="entry name" value="5' to 3' exonuclease, C-terminal subdomain"/>
    <property type="match status" value="1"/>
</dbReference>
<dbReference type="FunFam" id="3.40.1440.10:FF:000001">
    <property type="entry name" value="UvrABC system protein C"/>
    <property type="match status" value="1"/>
</dbReference>
<keyword evidence="3 7" id="KW-0228">DNA excision</keyword>
<dbReference type="GO" id="GO:0003677">
    <property type="term" value="F:DNA binding"/>
    <property type="evidence" value="ECO:0007669"/>
    <property type="project" value="UniProtKB-UniRule"/>
</dbReference>
<keyword evidence="2 7" id="KW-0227">DNA damage</keyword>
<protein>
    <recommendedName>
        <fullName evidence="7">UvrABC system protein C</fullName>
        <shortName evidence="7">Protein UvrC</shortName>
    </recommendedName>
    <alternativeName>
        <fullName evidence="7">Excinuclease ABC subunit C</fullName>
    </alternativeName>
</protein>
<dbReference type="InterPro" id="IPR047296">
    <property type="entry name" value="GIY-YIG_UvrC_Cho"/>
</dbReference>
<dbReference type="GO" id="GO:0006289">
    <property type="term" value="P:nucleotide-excision repair"/>
    <property type="evidence" value="ECO:0007669"/>
    <property type="project" value="UniProtKB-UniRule"/>
</dbReference>
<dbReference type="HOGENOM" id="CLU_014841_3_0_5"/>
<keyword evidence="1 7" id="KW-0963">Cytoplasm</keyword>
<dbReference type="Pfam" id="PF02151">
    <property type="entry name" value="UVR"/>
    <property type="match status" value="1"/>
</dbReference>
<dbReference type="InterPro" id="IPR001162">
    <property type="entry name" value="UvrC_RNase_H_dom"/>
</dbReference>
<evidence type="ECO:0000259" key="8">
    <source>
        <dbReference type="PROSITE" id="PS50151"/>
    </source>
</evidence>